<protein>
    <submittedName>
        <fullName evidence="2">Uncharacterized protein</fullName>
    </submittedName>
</protein>
<organism evidence="2 3">
    <name type="scientific">Pseudoalteromonas qingdaonensis</name>
    <dbReference type="NCBI Taxonomy" id="3131913"/>
    <lineage>
        <taxon>Bacteria</taxon>
        <taxon>Pseudomonadati</taxon>
        <taxon>Pseudomonadota</taxon>
        <taxon>Gammaproteobacteria</taxon>
        <taxon>Alteromonadales</taxon>
        <taxon>Pseudoalteromonadaceae</taxon>
        <taxon>Pseudoalteromonas</taxon>
    </lineage>
</organism>
<feature type="transmembrane region" description="Helical" evidence="1">
    <location>
        <begin position="45"/>
        <end position="65"/>
    </location>
</feature>
<comment type="caution">
    <text evidence="2">The sequence shown here is derived from an EMBL/GenBank/DDBJ whole genome shotgun (WGS) entry which is preliminary data.</text>
</comment>
<keyword evidence="1" id="KW-0812">Transmembrane</keyword>
<dbReference type="EMBL" id="JBCGCU010000006">
    <property type="protein sequence ID" value="MEM0515253.1"/>
    <property type="molecule type" value="Genomic_DNA"/>
</dbReference>
<dbReference type="RefSeq" id="WP_342677748.1">
    <property type="nucleotide sequence ID" value="NZ_JBCGCU010000006.1"/>
</dbReference>
<feature type="transmembrane region" description="Helical" evidence="1">
    <location>
        <begin position="71"/>
        <end position="89"/>
    </location>
</feature>
<proteinExistence type="predicted"/>
<reference evidence="2 3" key="1">
    <citation type="submission" date="2024-03" db="EMBL/GenBank/DDBJ databases">
        <title>Pseudoalteromonas qingdaonensis sp. nov., isolated from the intestines of marine benthic organisms.</title>
        <authorList>
            <person name="Lin X."/>
            <person name="Fang S."/>
            <person name="Hu X."/>
        </authorList>
    </citation>
    <scope>NUCLEOTIDE SEQUENCE [LARGE SCALE GENOMIC DNA]</scope>
    <source>
        <strain evidence="2 3">YIC-827</strain>
    </source>
</reference>
<gene>
    <name evidence="2" type="ORF">WCN91_07390</name>
</gene>
<accession>A0ABU9N0P3</accession>
<sequence length="231" mass="25920">MKLELTDPVWFSYVHFKGQKGLSPHSVIKLPLLRLLATLSPKKEWLFALMVLALAPLPFILEPHFGPRGFVFIYFPALVGVLMLKRIVFWRTFGADKKKLLTLSAEQIEISPLACAQLSEKAVLSRQQIAKVKVCYTLTHDHDVGSSGARASVNQITLVLENQSEYKLDGYRLGLANVLYLLVYFDYPLEFSKQSIAQVPGHLWPLTLRLLPICANVPALGQALFALKSVF</sequence>
<evidence type="ECO:0000313" key="3">
    <source>
        <dbReference type="Proteomes" id="UP001447008"/>
    </source>
</evidence>
<keyword evidence="1" id="KW-0472">Membrane</keyword>
<evidence type="ECO:0000313" key="2">
    <source>
        <dbReference type="EMBL" id="MEM0515253.1"/>
    </source>
</evidence>
<keyword evidence="3" id="KW-1185">Reference proteome</keyword>
<name>A0ABU9N0P3_9GAMM</name>
<dbReference type="Proteomes" id="UP001447008">
    <property type="component" value="Unassembled WGS sequence"/>
</dbReference>
<keyword evidence="1" id="KW-1133">Transmembrane helix</keyword>
<evidence type="ECO:0000256" key="1">
    <source>
        <dbReference type="SAM" id="Phobius"/>
    </source>
</evidence>